<dbReference type="PANTHER" id="PTHR40465:SF1">
    <property type="entry name" value="DUF6534 DOMAIN-CONTAINING PROTEIN"/>
    <property type="match status" value="1"/>
</dbReference>
<sequence>MVVPIGGFGALELNFWGHVGATPLLGVSIFQGYIFFTHYNDSLQLRSFVGFLLLLDVLSTVLNTFALRTIIITNWGNPATLLGAKSTLAAESAVTLVVTWLTQLFFAYRVRQVNPTTRVIPVLIVLFATLGIAAGMTRVHFLVVLPFQDLVKLKFKVLNTCAGGFAALSDGLAIIAMCLTFVQTAIDTKRFQSVLRYLLIYTANRGIIVTSAQILVVVLYVYAPTKFYWAPVHDCLSKLYLNTLLAMLNSRALLRSKLFGETKVTQHNAIQFPPDQSVVSGEICTTVRWRSAPSEIDPSEQHQGDDCEPK</sequence>
<evidence type="ECO:0000256" key="1">
    <source>
        <dbReference type="SAM" id="Phobius"/>
    </source>
</evidence>
<proteinExistence type="predicted"/>
<protein>
    <recommendedName>
        <fullName evidence="2">DUF6534 domain-containing protein</fullName>
    </recommendedName>
</protein>
<keyword evidence="1" id="KW-0812">Transmembrane</keyword>
<dbReference type="InterPro" id="IPR045339">
    <property type="entry name" value="DUF6534"/>
</dbReference>
<gene>
    <name evidence="3" type="ORF">BD410DRAFT_787272</name>
</gene>
<dbReference type="VEuPathDB" id="FungiDB:BD410DRAFT_787272"/>
<reference evidence="3 4" key="1">
    <citation type="submission" date="2018-06" db="EMBL/GenBank/DDBJ databases">
        <title>A transcriptomic atlas of mushroom development highlights an independent origin of complex multicellularity.</title>
        <authorList>
            <consortium name="DOE Joint Genome Institute"/>
            <person name="Krizsan K."/>
            <person name="Almasi E."/>
            <person name="Merenyi Z."/>
            <person name="Sahu N."/>
            <person name="Viragh M."/>
            <person name="Koszo T."/>
            <person name="Mondo S."/>
            <person name="Kiss B."/>
            <person name="Balint B."/>
            <person name="Kues U."/>
            <person name="Barry K."/>
            <person name="Hegedus J.C."/>
            <person name="Henrissat B."/>
            <person name="Johnson J."/>
            <person name="Lipzen A."/>
            <person name="Ohm R."/>
            <person name="Nagy I."/>
            <person name="Pangilinan J."/>
            <person name="Yan J."/>
            <person name="Xiong Y."/>
            <person name="Grigoriev I.V."/>
            <person name="Hibbett D.S."/>
            <person name="Nagy L.G."/>
        </authorList>
    </citation>
    <scope>NUCLEOTIDE SEQUENCE [LARGE SCALE GENOMIC DNA]</scope>
    <source>
        <strain evidence="3 4">SZMC22713</strain>
    </source>
</reference>
<feature type="transmembrane region" description="Helical" evidence="1">
    <location>
        <begin position="15"/>
        <end position="36"/>
    </location>
</feature>
<accession>A0A4Y7Q722</accession>
<keyword evidence="1" id="KW-1133">Transmembrane helix</keyword>
<evidence type="ECO:0000313" key="4">
    <source>
        <dbReference type="Proteomes" id="UP000294933"/>
    </source>
</evidence>
<evidence type="ECO:0000313" key="3">
    <source>
        <dbReference type="EMBL" id="TDL23437.1"/>
    </source>
</evidence>
<dbReference type="PANTHER" id="PTHR40465">
    <property type="entry name" value="CHROMOSOME 1, WHOLE GENOME SHOTGUN SEQUENCE"/>
    <property type="match status" value="1"/>
</dbReference>
<dbReference type="STRING" id="50990.A0A4Y7Q722"/>
<organism evidence="3 4">
    <name type="scientific">Rickenella mellea</name>
    <dbReference type="NCBI Taxonomy" id="50990"/>
    <lineage>
        <taxon>Eukaryota</taxon>
        <taxon>Fungi</taxon>
        <taxon>Dikarya</taxon>
        <taxon>Basidiomycota</taxon>
        <taxon>Agaricomycotina</taxon>
        <taxon>Agaricomycetes</taxon>
        <taxon>Hymenochaetales</taxon>
        <taxon>Rickenellaceae</taxon>
        <taxon>Rickenella</taxon>
    </lineage>
</organism>
<evidence type="ECO:0000259" key="2">
    <source>
        <dbReference type="Pfam" id="PF20152"/>
    </source>
</evidence>
<feature type="domain" description="DUF6534" evidence="2">
    <location>
        <begin position="167"/>
        <end position="252"/>
    </location>
</feature>
<dbReference type="EMBL" id="ML170170">
    <property type="protein sequence ID" value="TDL23437.1"/>
    <property type="molecule type" value="Genomic_DNA"/>
</dbReference>
<feature type="transmembrane region" description="Helical" evidence="1">
    <location>
        <begin position="87"/>
        <end position="108"/>
    </location>
</feature>
<feature type="transmembrane region" description="Helical" evidence="1">
    <location>
        <begin position="120"/>
        <end position="145"/>
    </location>
</feature>
<dbReference type="Proteomes" id="UP000294933">
    <property type="component" value="Unassembled WGS sequence"/>
</dbReference>
<keyword evidence="4" id="KW-1185">Reference proteome</keyword>
<feature type="transmembrane region" description="Helical" evidence="1">
    <location>
        <begin position="165"/>
        <end position="186"/>
    </location>
</feature>
<dbReference type="Pfam" id="PF20152">
    <property type="entry name" value="DUF6534"/>
    <property type="match status" value="1"/>
</dbReference>
<keyword evidence="1" id="KW-0472">Membrane</keyword>
<dbReference type="AlphaFoldDB" id="A0A4Y7Q722"/>
<dbReference type="OrthoDB" id="3214861at2759"/>
<feature type="transmembrane region" description="Helical" evidence="1">
    <location>
        <begin position="48"/>
        <end position="67"/>
    </location>
</feature>
<feature type="transmembrane region" description="Helical" evidence="1">
    <location>
        <begin position="198"/>
        <end position="222"/>
    </location>
</feature>
<name>A0A4Y7Q722_9AGAM</name>